<dbReference type="CDD" id="cd21133">
    <property type="entry name" value="EVE"/>
    <property type="match status" value="1"/>
</dbReference>
<feature type="domain" description="EVE" evidence="1">
    <location>
        <begin position="2"/>
        <end position="131"/>
    </location>
</feature>
<gene>
    <name evidence="2" type="ORF">SAMN03080614_10712</name>
</gene>
<dbReference type="Pfam" id="PF01878">
    <property type="entry name" value="EVE"/>
    <property type="match status" value="1"/>
</dbReference>
<accession>A0A1I0CES6</accession>
<dbReference type="OrthoDB" id="9791347at2"/>
<dbReference type="InterPro" id="IPR015947">
    <property type="entry name" value="PUA-like_sf"/>
</dbReference>
<evidence type="ECO:0000313" key="3">
    <source>
        <dbReference type="Proteomes" id="UP000243819"/>
    </source>
</evidence>
<dbReference type="RefSeq" id="WP_091351475.1">
    <property type="nucleotide sequence ID" value="NZ_FOIF01000071.1"/>
</dbReference>
<name>A0A1I0CES6_9FIRM</name>
<keyword evidence="3" id="KW-1185">Reference proteome</keyword>
<dbReference type="Proteomes" id="UP000243819">
    <property type="component" value="Unassembled WGS sequence"/>
</dbReference>
<dbReference type="STRING" id="1120990.SAMN03080614_10712"/>
<dbReference type="SUPFAM" id="SSF88697">
    <property type="entry name" value="PUA domain-like"/>
    <property type="match status" value="1"/>
</dbReference>
<dbReference type="EMBL" id="FOIF01000071">
    <property type="protein sequence ID" value="SET18089.1"/>
    <property type="molecule type" value="Genomic_DNA"/>
</dbReference>
<dbReference type="AlphaFoldDB" id="A0A1I0CES6"/>
<sequence length="139" mass="16211">MKYWLLKTEPDVYSIEDLKRDGRAMWDGVRNIKANNYIKKMEIGDYVFIYHTGKERSIVGIGKIVTSSYPDPTSDNPKFHAIDVEYVKRLVNPVTLKEIKESLSFTDWELVNLPRLSVMPVKVEYWHKVLTLAGDNFEI</sequence>
<dbReference type="PANTHER" id="PTHR14087">
    <property type="entry name" value="THYMOCYTE NUCLEAR PROTEIN 1"/>
    <property type="match status" value="1"/>
</dbReference>
<dbReference type="InterPro" id="IPR002740">
    <property type="entry name" value="EVE_domain"/>
</dbReference>
<reference evidence="3" key="1">
    <citation type="submission" date="2016-10" db="EMBL/GenBank/DDBJ databases">
        <authorList>
            <person name="Varghese N."/>
            <person name="Submissions S."/>
        </authorList>
    </citation>
    <scope>NUCLEOTIDE SEQUENCE [LARGE SCALE GENOMIC DNA]</scope>
    <source>
        <strain evidence="3">DSM 13577</strain>
    </source>
</reference>
<evidence type="ECO:0000313" key="2">
    <source>
        <dbReference type="EMBL" id="SET18089.1"/>
    </source>
</evidence>
<dbReference type="Gene3D" id="3.10.590.10">
    <property type="entry name" value="ph1033 like domains"/>
    <property type="match status" value="1"/>
</dbReference>
<evidence type="ECO:0000259" key="1">
    <source>
        <dbReference type="Pfam" id="PF01878"/>
    </source>
</evidence>
<dbReference type="PANTHER" id="PTHR14087:SF7">
    <property type="entry name" value="THYMOCYTE NUCLEAR PROTEIN 1"/>
    <property type="match status" value="1"/>
</dbReference>
<dbReference type="InterPro" id="IPR052181">
    <property type="entry name" value="5hmC_binding"/>
</dbReference>
<proteinExistence type="predicted"/>
<organism evidence="2 3">
    <name type="scientific">Anaerobranca gottschalkii DSM 13577</name>
    <dbReference type="NCBI Taxonomy" id="1120990"/>
    <lineage>
        <taxon>Bacteria</taxon>
        <taxon>Bacillati</taxon>
        <taxon>Bacillota</taxon>
        <taxon>Clostridia</taxon>
        <taxon>Eubacteriales</taxon>
        <taxon>Proteinivoracaceae</taxon>
        <taxon>Anaerobranca</taxon>
    </lineage>
</organism>
<dbReference type="InterPro" id="IPR047197">
    <property type="entry name" value="THYN1-like_EVE"/>
</dbReference>
<protein>
    <submittedName>
        <fullName evidence="2">Predicted RNA-binding protein, contains PUA-like domain</fullName>
    </submittedName>
</protein>